<dbReference type="AlphaFoldDB" id="A0A0F9CQV0"/>
<organism evidence="1">
    <name type="scientific">marine sediment metagenome</name>
    <dbReference type="NCBI Taxonomy" id="412755"/>
    <lineage>
        <taxon>unclassified sequences</taxon>
        <taxon>metagenomes</taxon>
        <taxon>ecological metagenomes</taxon>
    </lineage>
</organism>
<sequence length="70" mass="7720">MAQFQQFKVRSGGGEIIINLDQVVYFMREKASPNGDPNDSGSIAGFAGGEIRYRLEDTLEEINAQLLKGK</sequence>
<evidence type="ECO:0000313" key="1">
    <source>
        <dbReference type="EMBL" id="KKL51574.1"/>
    </source>
</evidence>
<protein>
    <submittedName>
        <fullName evidence="1">Uncharacterized protein</fullName>
    </submittedName>
</protein>
<accession>A0A0F9CQV0</accession>
<comment type="caution">
    <text evidence="1">The sequence shown here is derived from an EMBL/GenBank/DDBJ whole genome shotgun (WGS) entry which is preliminary data.</text>
</comment>
<dbReference type="EMBL" id="LAZR01032201">
    <property type="protein sequence ID" value="KKL51574.1"/>
    <property type="molecule type" value="Genomic_DNA"/>
</dbReference>
<name>A0A0F9CQV0_9ZZZZ</name>
<reference evidence="1" key="1">
    <citation type="journal article" date="2015" name="Nature">
        <title>Complex archaea that bridge the gap between prokaryotes and eukaryotes.</title>
        <authorList>
            <person name="Spang A."/>
            <person name="Saw J.H."/>
            <person name="Jorgensen S.L."/>
            <person name="Zaremba-Niedzwiedzka K."/>
            <person name="Martijn J."/>
            <person name="Lind A.E."/>
            <person name="van Eijk R."/>
            <person name="Schleper C."/>
            <person name="Guy L."/>
            <person name="Ettema T.J."/>
        </authorList>
    </citation>
    <scope>NUCLEOTIDE SEQUENCE</scope>
</reference>
<proteinExistence type="predicted"/>
<gene>
    <name evidence="1" type="ORF">LCGC14_2294140</name>
</gene>